<dbReference type="GO" id="GO:0005581">
    <property type="term" value="C:collagen trimer"/>
    <property type="evidence" value="ECO:0007669"/>
    <property type="project" value="UniProtKB-KW"/>
</dbReference>
<keyword evidence="4 7" id="KW-0732">Signal</keyword>
<dbReference type="EMBL" id="JAFHDT010000019">
    <property type="protein sequence ID" value="KAI7795610.1"/>
    <property type="molecule type" value="Genomic_DNA"/>
</dbReference>
<dbReference type="PANTHER" id="PTHR24023">
    <property type="entry name" value="COLLAGEN ALPHA"/>
    <property type="match status" value="1"/>
</dbReference>
<evidence type="ECO:0000256" key="1">
    <source>
        <dbReference type="ARBA" id="ARBA00004498"/>
    </source>
</evidence>
<keyword evidence="2" id="KW-0964">Secreted</keyword>
<name>A0A9W7TBR4_TRIRA</name>
<dbReference type="InterPro" id="IPR008160">
    <property type="entry name" value="Collagen"/>
</dbReference>
<accession>A0A9W7TBR4</accession>
<dbReference type="GO" id="GO:0031012">
    <property type="term" value="C:extracellular matrix"/>
    <property type="evidence" value="ECO:0007669"/>
    <property type="project" value="TreeGrafter"/>
</dbReference>
<feature type="compositionally biased region" description="Pro residues" evidence="6">
    <location>
        <begin position="643"/>
        <end position="654"/>
    </location>
</feature>
<feature type="region of interest" description="Disordered" evidence="6">
    <location>
        <begin position="408"/>
        <end position="434"/>
    </location>
</feature>
<evidence type="ECO:0000256" key="3">
    <source>
        <dbReference type="ARBA" id="ARBA00022530"/>
    </source>
</evidence>
<dbReference type="InterPro" id="IPR050149">
    <property type="entry name" value="Collagen_superfamily"/>
</dbReference>
<evidence type="ECO:0000256" key="4">
    <source>
        <dbReference type="ARBA" id="ARBA00022729"/>
    </source>
</evidence>
<proteinExistence type="predicted"/>
<dbReference type="SMART" id="SM00210">
    <property type="entry name" value="TSPN"/>
    <property type="match status" value="1"/>
</dbReference>
<evidence type="ECO:0000256" key="5">
    <source>
        <dbReference type="ARBA" id="ARBA00022737"/>
    </source>
</evidence>
<feature type="region of interest" description="Disordered" evidence="6">
    <location>
        <begin position="312"/>
        <end position="365"/>
    </location>
</feature>
<evidence type="ECO:0000256" key="6">
    <source>
        <dbReference type="SAM" id="MobiDB-lite"/>
    </source>
</evidence>
<feature type="compositionally biased region" description="Low complexity" evidence="6">
    <location>
        <begin position="553"/>
        <end position="574"/>
    </location>
</feature>
<keyword evidence="9" id="KW-0176">Collagen</keyword>
<dbReference type="InterPro" id="IPR013320">
    <property type="entry name" value="ConA-like_dom_sf"/>
</dbReference>
<evidence type="ECO:0000313" key="9">
    <source>
        <dbReference type="EMBL" id="KAI7795610.1"/>
    </source>
</evidence>
<feature type="region of interest" description="Disordered" evidence="6">
    <location>
        <begin position="451"/>
        <end position="503"/>
    </location>
</feature>
<gene>
    <name evidence="9" type="ORF">IRJ41_001327</name>
</gene>
<dbReference type="GO" id="GO:0005615">
    <property type="term" value="C:extracellular space"/>
    <property type="evidence" value="ECO:0007669"/>
    <property type="project" value="TreeGrafter"/>
</dbReference>
<keyword evidence="10" id="KW-1185">Reference proteome</keyword>
<keyword evidence="5" id="KW-0677">Repeat</keyword>
<reference evidence="9" key="1">
    <citation type="submission" date="2021-02" db="EMBL/GenBank/DDBJ databases">
        <title>Comparative genomics reveals that relaxation of natural selection precedes convergent phenotypic evolution of cavefish.</title>
        <authorList>
            <person name="Peng Z."/>
        </authorList>
    </citation>
    <scope>NUCLEOTIDE SEQUENCE</scope>
    <source>
        <tissue evidence="9">Muscle</tissue>
    </source>
</reference>
<evidence type="ECO:0000256" key="7">
    <source>
        <dbReference type="SAM" id="SignalP"/>
    </source>
</evidence>
<feature type="compositionally biased region" description="Pro residues" evidence="6">
    <location>
        <begin position="592"/>
        <end position="601"/>
    </location>
</feature>
<comment type="subcellular location">
    <subcellularLocation>
        <location evidence="1">Secreted</location>
        <location evidence="1">Extracellular space</location>
        <location evidence="1">Extracellular matrix</location>
    </subcellularLocation>
</comment>
<dbReference type="PANTHER" id="PTHR24023:SF1082">
    <property type="entry name" value="COLLAGEN TRIPLE HELIX REPEAT"/>
    <property type="match status" value="1"/>
</dbReference>
<feature type="region of interest" description="Disordered" evidence="6">
    <location>
        <begin position="375"/>
        <end position="394"/>
    </location>
</feature>
<comment type="caution">
    <text evidence="9">The sequence shown here is derived from an EMBL/GenBank/DDBJ whole genome shotgun (WGS) entry which is preliminary data.</text>
</comment>
<evidence type="ECO:0000313" key="10">
    <source>
        <dbReference type="Proteomes" id="UP001059041"/>
    </source>
</evidence>
<feature type="compositionally biased region" description="Pro residues" evidence="6">
    <location>
        <begin position="488"/>
        <end position="499"/>
    </location>
</feature>
<keyword evidence="3" id="KW-0272">Extracellular matrix</keyword>
<feature type="domain" description="Thrombospondin-like N-terminal" evidence="8">
    <location>
        <begin position="43"/>
        <end position="220"/>
    </location>
</feature>
<dbReference type="Proteomes" id="UP001059041">
    <property type="component" value="Linkage Group LG19"/>
</dbReference>
<dbReference type="Pfam" id="PF01391">
    <property type="entry name" value="Collagen"/>
    <property type="match status" value="3"/>
</dbReference>
<feature type="compositionally biased region" description="Basic and acidic residues" evidence="6">
    <location>
        <begin position="335"/>
        <end position="354"/>
    </location>
</feature>
<dbReference type="Gene3D" id="2.60.120.200">
    <property type="match status" value="1"/>
</dbReference>
<feature type="region of interest" description="Disordered" evidence="6">
    <location>
        <begin position="527"/>
        <end position="911"/>
    </location>
</feature>
<feature type="compositionally biased region" description="Basic and acidic residues" evidence="6">
    <location>
        <begin position="844"/>
        <end position="856"/>
    </location>
</feature>
<dbReference type="SUPFAM" id="SSF49899">
    <property type="entry name" value="Concanavalin A-like lectins/glucanases"/>
    <property type="match status" value="1"/>
</dbReference>
<sequence length="911" mass="93264">MMLLESVVWTTFLFTFMNASIPEMGPTETPDMESGSGMILTEQIDLVDHLWQVANHSNASVTQEGHGFPVLHVGLYSILSIPLRQVFGNRFASEFSLMLHLRSSQSEDRSVLTFLCPVGHILLQVRISAYTLTFISTQQRHYEFPVGVLSDGDWHRVALSVSSGRLALYVDCSMVESVDWAYEDGLGISTDGLVMVGGIIEGFETPFEGDLMQVTFLMGDPDAARDQCGRTGHKPPRSPRIHTQEELLLSSNDLEDLLETAEDGVSVRAKLTGLRRRGIIRGDGTLPTGPKRPGVVVRGDVFEVDEDTDLVDQNILSKNGGKPSKTFPTAGSQDGKPESTSKRLDENITTDKQKTGKVLPKKPGDTTIINLDVREPFVSPGKPTGGTETTSSPKVKENLDRVTTVTPKVPDVSIGSGGGTGKRPSTVMPAGRHGDLVRGSDGRMYRIQRGRPGPIGLPGEPGCPGSPGYPGARGDKGAIGSQGRPGHPGAPGPPGPPGLPTLYLWRNTPDEWAALQQTSFFQLLHAGWPRAQGPPGPEGEMGKPGPQGPPGEPGEQGPPGHMGDMGDPGPKGVVGRAGVHGKDGENGLDGPQGPPGIPGPKGPLGYKGESGSRGENGEEGLMGPEGSCGDMGKAGEKGSKGAPGPPGPVGPPGPHGIRGLEGSEGPTGPDGDDGFNGPPGPPGTPGPPGWTGVVGAQGPNGSRGEPGPSGSIGPPGPQGPQGLEGQIGPPGPRGPQGLSGREGLSGPKGEPGPAGPVGPRGELGFEGVKGLLGDQGLKGFTGVNGNKGPEGDKGDIGPKGNKGTRGSLGIQGIQGEQGPTGFPGFPGNRGLPGQQGFQGEDGDAGPHGKVGKEGPKGNRGPEGLQGKPGPRGLRGRTGQRGHTGMPGLPGLPGPPGPVGAEGKPGTAGPCG</sequence>
<feature type="signal peptide" evidence="7">
    <location>
        <begin position="1"/>
        <end position="19"/>
    </location>
</feature>
<protein>
    <submittedName>
        <fullName evidence="9">Collagen alpha-1I chain-like</fullName>
    </submittedName>
</protein>
<evidence type="ECO:0000259" key="8">
    <source>
        <dbReference type="SMART" id="SM00210"/>
    </source>
</evidence>
<dbReference type="InterPro" id="IPR048287">
    <property type="entry name" value="TSPN-like_N"/>
</dbReference>
<dbReference type="AlphaFoldDB" id="A0A9W7TBR4"/>
<evidence type="ECO:0000256" key="2">
    <source>
        <dbReference type="ARBA" id="ARBA00022525"/>
    </source>
</evidence>
<feature type="compositionally biased region" description="Pro residues" evidence="6">
    <location>
        <begin position="678"/>
        <end position="688"/>
    </location>
</feature>
<feature type="chain" id="PRO_5040979519" evidence="7">
    <location>
        <begin position="20"/>
        <end position="911"/>
    </location>
</feature>
<feature type="compositionally biased region" description="Low complexity" evidence="6">
    <location>
        <begin position="699"/>
        <end position="712"/>
    </location>
</feature>
<organism evidence="9 10">
    <name type="scientific">Triplophysa rosa</name>
    <name type="common">Cave loach</name>
    <dbReference type="NCBI Taxonomy" id="992332"/>
    <lineage>
        <taxon>Eukaryota</taxon>
        <taxon>Metazoa</taxon>
        <taxon>Chordata</taxon>
        <taxon>Craniata</taxon>
        <taxon>Vertebrata</taxon>
        <taxon>Euteleostomi</taxon>
        <taxon>Actinopterygii</taxon>
        <taxon>Neopterygii</taxon>
        <taxon>Teleostei</taxon>
        <taxon>Ostariophysi</taxon>
        <taxon>Cypriniformes</taxon>
        <taxon>Nemacheilidae</taxon>
        <taxon>Triplophysa</taxon>
    </lineage>
</organism>